<dbReference type="PANTHER" id="PTHR21621:SF0">
    <property type="entry name" value="BETA-CITRYLGLUTAMATE SYNTHASE B-RELATED"/>
    <property type="match status" value="1"/>
</dbReference>
<feature type="domain" description="ATP-grasp" evidence="2">
    <location>
        <begin position="144"/>
        <end position="373"/>
    </location>
</feature>
<keyword evidence="4" id="KW-1185">Reference proteome</keyword>
<dbReference type="GO" id="GO:0009432">
    <property type="term" value="P:SOS response"/>
    <property type="evidence" value="ECO:0007669"/>
    <property type="project" value="TreeGrafter"/>
</dbReference>
<organism evidence="3 4">
    <name type="scientific">Tumebacillus avium</name>
    <dbReference type="NCBI Taxonomy" id="1903704"/>
    <lineage>
        <taxon>Bacteria</taxon>
        <taxon>Bacillati</taxon>
        <taxon>Bacillota</taxon>
        <taxon>Bacilli</taxon>
        <taxon>Bacillales</taxon>
        <taxon>Alicyclobacillaceae</taxon>
        <taxon>Tumebacillus</taxon>
    </lineage>
</organism>
<dbReference type="Proteomes" id="UP000195437">
    <property type="component" value="Chromosome"/>
</dbReference>
<name>A0A1Y0INB5_9BACL</name>
<dbReference type="PROSITE" id="PS50975">
    <property type="entry name" value="ATP_GRASP"/>
    <property type="match status" value="1"/>
</dbReference>
<reference evidence="4" key="1">
    <citation type="submission" date="2017-05" db="EMBL/GenBank/DDBJ databases">
        <authorList>
            <person name="Sung H."/>
        </authorList>
    </citation>
    <scope>NUCLEOTIDE SEQUENCE [LARGE SCALE GENOMIC DNA]</scope>
    <source>
        <strain evidence="4">AR23208</strain>
    </source>
</reference>
<dbReference type="AlphaFoldDB" id="A0A1Y0INB5"/>
<dbReference type="InterPro" id="IPR011761">
    <property type="entry name" value="ATP-grasp"/>
</dbReference>
<evidence type="ECO:0000313" key="3">
    <source>
        <dbReference type="EMBL" id="ARU61015.1"/>
    </source>
</evidence>
<accession>A0A1Y0INB5</accession>
<dbReference type="GO" id="GO:0005737">
    <property type="term" value="C:cytoplasm"/>
    <property type="evidence" value="ECO:0007669"/>
    <property type="project" value="TreeGrafter"/>
</dbReference>
<dbReference type="EMBL" id="CP021434">
    <property type="protein sequence ID" value="ARU61015.1"/>
    <property type="molecule type" value="Genomic_DNA"/>
</dbReference>
<protein>
    <recommendedName>
        <fullName evidence="2">ATP-grasp domain-containing protein</fullName>
    </recommendedName>
</protein>
<dbReference type="GO" id="GO:0018169">
    <property type="term" value="F:ribosomal S6-glutamic acid ligase activity"/>
    <property type="evidence" value="ECO:0007669"/>
    <property type="project" value="TreeGrafter"/>
</dbReference>
<gene>
    <name evidence="3" type="ORF">CBW65_07880</name>
</gene>
<dbReference type="SUPFAM" id="SSF56059">
    <property type="entry name" value="Glutathione synthetase ATP-binding domain-like"/>
    <property type="match status" value="1"/>
</dbReference>
<evidence type="ECO:0000256" key="1">
    <source>
        <dbReference type="PROSITE-ProRule" id="PRU00409"/>
    </source>
</evidence>
<sequence>MVRPITVSFHKIDARTPQGRGSRLNQPLLGLMTTDLPDPLRKQSLSPTWLLLAEEGRAAGWPVLFFHPHHVQAGSSTVRGYLLGENGAWRHGTAKLPQVVIDNVFVHLARTDVRYAATKRTLLQKGAQVVNPRLPDKRGVWRTLLQSAAVRPHLPETAALQGADEVERWLDRHESVFLKPVRGSKGRGVARITHMADGRYAVTDGREQVLGAAALRRMVAARLKRERHLIQQGLSLIEVDRSKIDLRVVLYRDGTGNWRPVATVPRVGQTGQAVTNLAQGGRTETLEWLREELRKQRLTMPTREQIEQVAILTAEALTPIRPTLAFLGIDIGMTTDGRLYALDINPRPGRQVLSMEDRRNAYKYLIGFCKTLL</sequence>
<evidence type="ECO:0000313" key="4">
    <source>
        <dbReference type="Proteomes" id="UP000195437"/>
    </source>
</evidence>
<dbReference type="Pfam" id="PF14398">
    <property type="entry name" value="ATPgrasp_YheCD"/>
    <property type="match status" value="1"/>
</dbReference>
<dbReference type="InterPro" id="IPR026838">
    <property type="entry name" value="YheC/D"/>
</dbReference>
<keyword evidence="1" id="KW-0067">ATP-binding</keyword>
<dbReference type="GO" id="GO:0005524">
    <property type="term" value="F:ATP binding"/>
    <property type="evidence" value="ECO:0007669"/>
    <property type="project" value="UniProtKB-UniRule"/>
</dbReference>
<proteinExistence type="predicted"/>
<dbReference type="KEGG" id="tum:CBW65_07880"/>
<dbReference type="Gene3D" id="3.30.470.20">
    <property type="entry name" value="ATP-grasp fold, B domain"/>
    <property type="match status" value="1"/>
</dbReference>
<keyword evidence="1" id="KW-0547">Nucleotide-binding</keyword>
<evidence type="ECO:0000259" key="2">
    <source>
        <dbReference type="PROSITE" id="PS50975"/>
    </source>
</evidence>
<dbReference type="PANTHER" id="PTHR21621">
    <property type="entry name" value="RIBOSOMAL PROTEIN S6 MODIFICATION PROTEIN"/>
    <property type="match status" value="1"/>
</dbReference>
<dbReference type="GO" id="GO:0046872">
    <property type="term" value="F:metal ion binding"/>
    <property type="evidence" value="ECO:0007669"/>
    <property type="project" value="InterPro"/>
</dbReference>